<dbReference type="EMBL" id="MPUH01000707">
    <property type="protein sequence ID" value="OMJ75145.1"/>
    <property type="molecule type" value="Genomic_DNA"/>
</dbReference>
<sequence>MSAVKINMNLFLSPLSPKDIEIESDSESCSMSFVKFPKLEHARNMTILEEMGFKIEAESSPYIIDPKNKRLVRKSSIGVSDFWSSNEKEKFLKEKGYWGIYKTMQMKEAEFTLKTKKSIREPSLPHIMDLNAMRRIKLKECKKKIFNSPGSLSLRSPLAEDTPRKIEFHNKCSTLKIPGKKSLQLKTLDLLLNKCNSLASDTLKMKSLTERFKKSFSQQCVSSISKQPVKKLTFREMKKIHGDIKQISKRIRR</sequence>
<evidence type="ECO:0000313" key="2">
    <source>
        <dbReference type="Proteomes" id="UP000187209"/>
    </source>
</evidence>
<comment type="caution">
    <text evidence="1">The sequence shown here is derived from an EMBL/GenBank/DDBJ whole genome shotgun (WGS) entry which is preliminary data.</text>
</comment>
<dbReference type="Proteomes" id="UP000187209">
    <property type="component" value="Unassembled WGS sequence"/>
</dbReference>
<accession>A0A1R2BES0</accession>
<proteinExistence type="predicted"/>
<name>A0A1R2BES0_9CILI</name>
<keyword evidence="2" id="KW-1185">Reference proteome</keyword>
<evidence type="ECO:0000313" key="1">
    <source>
        <dbReference type="EMBL" id="OMJ75145.1"/>
    </source>
</evidence>
<organism evidence="1 2">
    <name type="scientific">Stentor coeruleus</name>
    <dbReference type="NCBI Taxonomy" id="5963"/>
    <lineage>
        <taxon>Eukaryota</taxon>
        <taxon>Sar</taxon>
        <taxon>Alveolata</taxon>
        <taxon>Ciliophora</taxon>
        <taxon>Postciliodesmatophora</taxon>
        <taxon>Heterotrichea</taxon>
        <taxon>Heterotrichida</taxon>
        <taxon>Stentoridae</taxon>
        <taxon>Stentor</taxon>
    </lineage>
</organism>
<gene>
    <name evidence="1" type="ORF">SteCoe_25766</name>
</gene>
<dbReference type="AlphaFoldDB" id="A0A1R2BES0"/>
<protein>
    <submittedName>
        <fullName evidence="1">Uncharacterized protein</fullName>
    </submittedName>
</protein>
<reference evidence="1 2" key="1">
    <citation type="submission" date="2016-11" db="EMBL/GenBank/DDBJ databases">
        <title>The macronuclear genome of Stentor coeruleus: a giant cell with tiny introns.</title>
        <authorList>
            <person name="Slabodnick M."/>
            <person name="Ruby J.G."/>
            <person name="Reiff S.B."/>
            <person name="Swart E.C."/>
            <person name="Gosai S."/>
            <person name="Prabakaran S."/>
            <person name="Witkowska E."/>
            <person name="Larue G.E."/>
            <person name="Fisher S."/>
            <person name="Freeman R.M."/>
            <person name="Gunawardena J."/>
            <person name="Chu W."/>
            <person name="Stover N.A."/>
            <person name="Gregory B.D."/>
            <person name="Nowacki M."/>
            <person name="Derisi J."/>
            <person name="Roy S.W."/>
            <person name="Marshall W.F."/>
            <person name="Sood P."/>
        </authorList>
    </citation>
    <scope>NUCLEOTIDE SEQUENCE [LARGE SCALE GENOMIC DNA]</scope>
    <source>
        <strain evidence="1">WM001</strain>
    </source>
</reference>